<dbReference type="Pfam" id="PF02627">
    <property type="entry name" value="CMD"/>
    <property type="match status" value="1"/>
</dbReference>
<feature type="transmembrane region" description="Helical" evidence="1">
    <location>
        <begin position="76"/>
        <end position="99"/>
    </location>
</feature>
<feature type="domain" description="Carboxymuconolactone decarboxylase-like" evidence="2">
    <location>
        <begin position="19"/>
        <end position="101"/>
    </location>
</feature>
<comment type="caution">
    <text evidence="3">The sequence shown here is derived from an EMBL/GenBank/DDBJ whole genome shotgun (WGS) entry which is preliminary data.</text>
</comment>
<reference evidence="4" key="1">
    <citation type="journal article" date="2015" name="Genome Announc.">
        <title>Draft Genome Sequence of an Anaerobic Ammonium-Oxidizing Bacterium, "Candidatus Brocadia sinica".</title>
        <authorList>
            <person name="Oshiki M."/>
            <person name="Shinyako-Hata K."/>
            <person name="Satoh H."/>
            <person name="Okabe S."/>
        </authorList>
    </citation>
    <scope>NUCLEOTIDE SEQUENCE [LARGE SCALE GENOMIC DNA]</scope>
    <source>
        <strain evidence="4">JPN1</strain>
    </source>
</reference>
<evidence type="ECO:0000313" key="4">
    <source>
        <dbReference type="Proteomes" id="UP000032309"/>
    </source>
</evidence>
<evidence type="ECO:0000313" key="3">
    <source>
        <dbReference type="EMBL" id="GAN34733.1"/>
    </source>
</evidence>
<protein>
    <submittedName>
        <fullName evidence="3">Carboxymuconolactone decarboxylase domain-containing protein</fullName>
    </submittedName>
</protein>
<name>A0ABQ0K102_9BACT</name>
<sequence length="126" mass="13967">MPKEKLPQQYIQMKKRHEKLFNAIEEVGKTVRQEGPLDENTAHLIQLAAAATVHSEGAVHSHVRRALEAGVTPDEIYHAIILLTSTIGFPTVVAALSWAEDVIKKRKNRNSHPGKTLKCEMNGNPA</sequence>
<dbReference type="InterPro" id="IPR029032">
    <property type="entry name" value="AhpD-like"/>
</dbReference>
<dbReference type="PANTHER" id="PTHR33930">
    <property type="entry name" value="ALKYL HYDROPEROXIDE REDUCTASE AHPD"/>
    <property type="match status" value="1"/>
</dbReference>
<gene>
    <name evidence="3" type="ORF">BROSI_A3276</name>
</gene>
<keyword evidence="4" id="KW-1185">Reference proteome</keyword>
<dbReference type="PANTHER" id="PTHR33930:SF2">
    <property type="entry name" value="BLR3452 PROTEIN"/>
    <property type="match status" value="1"/>
</dbReference>
<evidence type="ECO:0000259" key="2">
    <source>
        <dbReference type="Pfam" id="PF02627"/>
    </source>
</evidence>
<accession>A0ABQ0K102</accession>
<keyword evidence="1" id="KW-0812">Transmembrane</keyword>
<organism evidence="3 4">
    <name type="scientific">Candidatus Brocadia sinica JPN1</name>
    <dbReference type="NCBI Taxonomy" id="1197129"/>
    <lineage>
        <taxon>Bacteria</taxon>
        <taxon>Pseudomonadati</taxon>
        <taxon>Planctomycetota</taxon>
        <taxon>Candidatus Brocadiia</taxon>
        <taxon>Candidatus Brocadiales</taxon>
        <taxon>Candidatus Brocadiaceae</taxon>
        <taxon>Candidatus Brocadia</taxon>
    </lineage>
</organism>
<dbReference type="SUPFAM" id="SSF69118">
    <property type="entry name" value="AhpD-like"/>
    <property type="match status" value="1"/>
</dbReference>
<keyword evidence="1" id="KW-1133">Transmembrane helix</keyword>
<dbReference type="InterPro" id="IPR003779">
    <property type="entry name" value="CMD-like"/>
</dbReference>
<proteinExistence type="predicted"/>
<keyword evidence="1" id="KW-0472">Membrane</keyword>
<evidence type="ECO:0000256" key="1">
    <source>
        <dbReference type="SAM" id="Phobius"/>
    </source>
</evidence>
<dbReference type="RefSeq" id="WP_052564693.1">
    <property type="nucleotide sequence ID" value="NZ_BAFN01000001.1"/>
</dbReference>
<dbReference type="EMBL" id="BAFN01000001">
    <property type="protein sequence ID" value="GAN34733.1"/>
    <property type="molecule type" value="Genomic_DNA"/>
</dbReference>
<dbReference type="Gene3D" id="1.20.1290.10">
    <property type="entry name" value="AhpD-like"/>
    <property type="match status" value="1"/>
</dbReference>
<dbReference type="Proteomes" id="UP000032309">
    <property type="component" value="Unassembled WGS sequence"/>
</dbReference>